<dbReference type="NCBIfam" id="NF000955">
    <property type="entry name" value="PRK00099.1-1"/>
    <property type="match status" value="1"/>
</dbReference>
<dbReference type="Gene3D" id="3.30.70.1730">
    <property type="match status" value="1"/>
</dbReference>
<reference evidence="7 8" key="1">
    <citation type="journal article" date="2015" name="Appl. Microbiol. Biotechnol.">
        <title>The consequence of an additional NADH dehydrogenase paralog on the growth of Gluconobacter oxydans DSM3504.</title>
        <authorList>
            <person name="Kostner D."/>
            <person name="Luchterhand B."/>
            <person name="Junker A."/>
            <person name="Volland S."/>
            <person name="Daniel R."/>
            <person name="Buchs J."/>
            <person name="Liebl W."/>
            <person name="Ehrenreich A."/>
        </authorList>
    </citation>
    <scope>NUCLEOTIDE SEQUENCE [LARGE SCALE GENOMIC DNA]</scope>
    <source>
        <strain evidence="7">DSM 3504</strain>
    </source>
</reference>
<evidence type="ECO:0000313" key="8">
    <source>
        <dbReference type="Proteomes" id="UP000031656"/>
    </source>
</evidence>
<comment type="subunit">
    <text evidence="6">Part of the ribosomal stalk of the 50S ribosomal subunit. The N-terminus interacts with L11 and the large rRNA to form the base of the stalk. The C-terminus forms an elongated spine to which L12 dimers bind in a sequential fashion forming a multimeric L10(L12)X complex.</text>
</comment>
<dbReference type="HAMAP" id="MF_00362">
    <property type="entry name" value="Ribosomal_uL10"/>
    <property type="match status" value="1"/>
</dbReference>
<keyword evidence="4 6" id="KW-0687">Ribonucleoprotein</keyword>
<dbReference type="GO" id="GO:0005840">
    <property type="term" value="C:ribosome"/>
    <property type="evidence" value="ECO:0007669"/>
    <property type="project" value="UniProtKB-KW"/>
</dbReference>
<keyword evidence="6" id="KW-0694">RNA-binding</keyword>
<dbReference type="InterPro" id="IPR001790">
    <property type="entry name" value="Ribosomal_uL10"/>
</dbReference>
<keyword evidence="6" id="KW-0699">rRNA-binding</keyword>
<dbReference type="GO" id="GO:0006412">
    <property type="term" value="P:translation"/>
    <property type="evidence" value="ECO:0007669"/>
    <property type="project" value="UniProtKB-UniRule"/>
</dbReference>
<dbReference type="InterPro" id="IPR022973">
    <property type="entry name" value="Ribosomal_uL10_bac"/>
</dbReference>
<dbReference type="HOGENOM" id="CLU_092227_0_0_5"/>
<protein>
    <recommendedName>
        <fullName evidence="5 6">Large ribosomal subunit protein uL10</fullName>
    </recommendedName>
</protein>
<dbReference type="EMBL" id="CP004373">
    <property type="protein sequence ID" value="AHK70325.1"/>
    <property type="molecule type" value="Genomic_DNA"/>
</dbReference>
<dbReference type="AlphaFoldDB" id="A0A067Z432"/>
<dbReference type="Proteomes" id="UP000031656">
    <property type="component" value="Chromosome"/>
</dbReference>
<dbReference type="InterPro" id="IPR043141">
    <property type="entry name" value="Ribosomal_uL10-like_sf"/>
</dbReference>
<dbReference type="Gene3D" id="6.10.250.290">
    <property type="match status" value="1"/>
</dbReference>
<dbReference type="Pfam" id="PF00466">
    <property type="entry name" value="Ribosomal_L10"/>
    <property type="match status" value="1"/>
</dbReference>
<dbReference type="CDD" id="cd05797">
    <property type="entry name" value="Ribosomal_L10"/>
    <property type="match status" value="1"/>
</dbReference>
<proteinExistence type="inferred from homology"/>
<dbReference type="GO" id="GO:1990904">
    <property type="term" value="C:ribonucleoprotein complex"/>
    <property type="evidence" value="ECO:0007669"/>
    <property type="project" value="UniProtKB-KW"/>
</dbReference>
<evidence type="ECO:0000256" key="2">
    <source>
        <dbReference type="ARBA" id="ARBA00008889"/>
    </source>
</evidence>
<dbReference type="KEGG" id="goy:GLS_c04080"/>
<organism evidence="7 8">
    <name type="scientific">Gluconobacter oxydans DSM 3504</name>
    <dbReference type="NCBI Taxonomy" id="1288313"/>
    <lineage>
        <taxon>Bacteria</taxon>
        <taxon>Pseudomonadati</taxon>
        <taxon>Pseudomonadota</taxon>
        <taxon>Alphaproteobacteria</taxon>
        <taxon>Acetobacterales</taxon>
        <taxon>Acetobacteraceae</taxon>
        <taxon>Gluconobacter</taxon>
    </lineage>
</organism>
<evidence type="ECO:0000256" key="4">
    <source>
        <dbReference type="ARBA" id="ARBA00023274"/>
    </source>
</evidence>
<dbReference type="GO" id="GO:0070180">
    <property type="term" value="F:large ribosomal subunit rRNA binding"/>
    <property type="evidence" value="ECO:0007669"/>
    <property type="project" value="UniProtKB-UniRule"/>
</dbReference>
<name>A0A067Z432_GLUOY</name>
<sequence length="184" mass="19304">MKAGLTRRQVLDRTEKRAFVEFLADVFGSTSMVVVTQNKGLTVADVTELRRRIRAAGATYKVAKNRLASRALDGTQFDGIAPLLKGPTALAWSEDPASVAKVIVEFAKTNDKLVVLGGALGSQTLGVDGIKALAELPSLDELRAKLVGMINTPATRIAGVVQAPAGQLARVFGAYAKAGEAEAA</sequence>
<accession>A0A067Z432</accession>
<evidence type="ECO:0000256" key="5">
    <source>
        <dbReference type="ARBA" id="ARBA00035202"/>
    </source>
</evidence>
<dbReference type="InterPro" id="IPR047865">
    <property type="entry name" value="Ribosomal_uL10_bac_type"/>
</dbReference>
<evidence type="ECO:0000256" key="1">
    <source>
        <dbReference type="ARBA" id="ARBA00002633"/>
    </source>
</evidence>
<evidence type="ECO:0000256" key="3">
    <source>
        <dbReference type="ARBA" id="ARBA00022980"/>
    </source>
</evidence>
<gene>
    <name evidence="6 7" type="primary">rplJ</name>
    <name evidence="7" type="ORF">GLS_c04080</name>
</gene>
<comment type="similarity">
    <text evidence="2 6">Belongs to the universal ribosomal protein uL10 family.</text>
</comment>
<evidence type="ECO:0000313" key="7">
    <source>
        <dbReference type="EMBL" id="AHK70325.1"/>
    </source>
</evidence>
<comment type="function">
    <text evidence="1 6">Forms part of the ribosomal stalk, playing a central role in the interaction of the ribosome with GTP-bound translation factors.</text>
</comment>
<dbReference type="SUPFAM" id="SSF160369">
    <property type="entry name" value="Ribosomal protein L10-like"/>
    <property type="match status" value="1"/>
</dbReference>
<keyword evidence="3 6" id="KW-0689">Ribosomal protein</keyword>
<dbReference type="PANTHER" id="PTHR11560">
    <property type="entry name" value="39S RIBOSOMAL PROTEIN L10, MITOCHONDRIAL"/>
    <property type="match status" value="1"/>
</dbReference>
<evidence type="ECO:0000256" key="6">
    <source>
        <dbReference type="HAMAP-Rule" id="MF_00362"/>
    </source>
</evidence>